<organism evidence="2 3">
    <name type="scientific">Zopfia rhizophila CBS 207.26</name>
    <dbReference type="NCBI Taxonomy" id="1314779"/>
    <lineage>
        <taxon>Eukaryota</taxon>
        <taxon>Fungi</taxon>
        <taxon>Dikarya</taxon>
        <taxon>Ascomycota</taxon>
        <taxon>Pezizomycotina</taxon>
        <taxon>Dothideomycetes</taxon>
        <taxon>Dothideomycetes incertae sedis</taxon>
        <taxon>Zopfiaceae</taxon>
        <taxon>Zopfia</taxon>
    </lineage>
</organism>
<name>A0A6A6E246_9PEZI</name>
<keyword evidence="1" id="KW-0812">Transmembrane</keyword>
<dbReference type="AlphaFoldDB" id="A0A6A6E246"/>
<feature type="transmembrane region" description="Helical" evidence="1">
    <location>
        <begin position="180"/>
        <end position="203"/>
    </location>
</feature>
<dbReference type="OrthoDB" id="3945378at2759"/>
<reference evidence="2" key="1">
    <citation type="journal article" date="2020" name="Stud. Mycol.">
        <title>101 Dothideomycetes genomes: a test case for predicting lifestyles and emergence of pathogens.</title>
        <authorList>
            <person name="Haridas S."/>
            <person name="Albert R."/>
            <person name="Binder M."/>
            <person name="Bloem J."/>
            <person name="Labutti K."/>
            <person name="Salamov A."/>
            <person name="Andreopoulos B."/>
            <person name="Baker S."/>
            <person name="Barry K."/>
            <person name="Bills G."/>
            <person name="Bluhm B."/>
            <person name="Cannon C."/>
            <person name="Castanera R."/>
            <person name="Culley D."/>
            <person name="Daum C."/>
            <person name="Ezra D."/>
            <person name="Gonzalez J."/>
            <person name="Henrissat B."/>
            <person name="Kuo A."/>
            <person name="Liang C."/>
            <person name="Lipzen A."/>
            <person name="Lutzoni F."/>
            <person name="Magnuson J."/>
            <person name="Mondo S."/>
            <person name="Nolan M."/>
            <person name="Ohm R."/>
            <person name="Pangilinan J."/>
            <person name="Park H.-J."/>
            <person name="Ramirez L."/>
            <person name="Alfaro M."/>
            <person name="Sun H."/>
            <person name="Tritt A."/>
            <person name="Yoshinaga Y."/>
            <person name="Zwiers L.-H."/>
            <person name="Turgeon B."/>
            <person name="Goodwin S."/>
            <person name="Spatafora J."/>
            <person name="Crous P."/>
            <person name="Grigoriev I."/>
        </authorList>
    </citation>
    <scope>NUCLEOTIDE SEQUENCE</scope>
    <source>
        <strain evidence="2">CBS 207.26</strain>
    </source>
</reference>
<evidence type="ECO:0000256" key="1">
    <source>
        <dbReference type="SAM" id="Phobius"/>
    </source>
</evidence>
<protein>
    <submittedName>
        <fullName evidence="2">Uncharacterized protein</fullName>
    </submittedName>
</protein>
<keyword evidence="1" id="KW-1133">Transmembrane helix</keyword>
<feature type="transmembrane region" description="Helical" evidence="1">
    <location>
        <begin position="46"/>
        <end position="68"/>
    </location>
</feature>
<keyword evidence="3" id="KW-1185">Reference proteome</keyword>
<proteinExistence type="predicted"/>
<keyword evidence="1" id="KW-0472">Membrane</keyword>
<feature type="transmembrane region" description="Helical" evidence="1">
    <location>
        <begin position="23"/>
        <end position="40"/>
    </location>
</feature>
<dbReference type="Proteomes" id="UP000800200">
    <property type="component" value="Unassembled WGS sequence"/>
</dbReference>
<feature type="transmembrane region" description="Helical" evidence="1">
    <location>
        <begin position="80"/>
        <end position="102"/>
    </location>
</feature>
<evidence type="ECO:0000313" key="3">
    <source>
        <dbReference type="Proteomes" id="UP000800200"/>
    </source>
</evidence>
<evidence type="ECO:0000313" key="2">
    <source>
        <dbReference type="EMBL" id="KAF2186027.1"/>
    </source>
</evidence>
<dbReference type="EMBL" id="ML994631">
    <property type="protein sequence ID" value="KAF2186027.1"/>
    <property type="molecule type" value="Genomic_DNA"/>
</dbReference>
<feature type="transmembrane region" description="Helical" evidence="1">
    <location>
        <begin position="122"/>
        <end position="143"/>
    </location>
</feature>
<sequence>MATQDQKCGFEGNADMYGMGIRIGYYLQWYGTILAAWIAPEESQGLRIANSLFVTATFFAFVILTIRGHSPEEMPIVETYIILFLTFGSYLVLVPIYVWRIFTGCNPLWDPTRFPRVTPGRVYKVCNTIILVTVLIFQLWFWIHQVPKLNAEECKQYGFFFWKFALNSKPFMARIYTLQILDSASQCIVTTVIIIGVEFTIVWNKIEGVHEISSAGQTIPLFIGVGSVAMVFYVRFFKKPAEQVLTDGAPNNPGMVQSGPTQGWEMGNVNTVYNPTTAPAHAAPVQATAWDDLPGAARGGEGSNTHVLWGRVHGYQGY</sequence>
<accession>A0A6A6E246</accession>
<feature type="transmembrane region" description="Helical" evidence="1">
    <location>
        <begin position="215"/>
        <end position="234"/>
    </location>
</feature>
<gene>
    <name evidence="2" type="ORF">K469DRAFT_573958</name>
</gene>